<dbReference type="GO" id="GO:0003677">
    <property type="term" value="F:DNA binding"/>
    <property type="evidence" value="ECO:0007669"/>
    <property type="project" value="InterPro"/>
</dbReference>
<feature type="domain" description="HAT C-terminal dimerisation" evidence="1">
    <location>
        <begin position="119"/>
        <end position="191"/>
    </location>
</feature>
<dbReference type="AlphaFoldDB" id="A0AAV2DSX4"/>
<dbReference type="Pfam" id="PF14372">
    <property type="entry name" value="hAT-like_RNase-H"/>
    <property type="match status" value="1"/>
</dbReference>
<feature type="domain" description="hAT-like transposase RNase-H fold" evidence="2">
    <location>
        <begin position="1"/>
        <end position="70"/>
    </location>
</feature>
<keyword evidence="4" id="KW-1185">Reference proteome</keyword>
<evidence type="ECO:0000313" key="3">
    <source>
        <dbReference type="EMBL" id="CAL1376647.1"/>
    </source>
</evidence>
<dbReference type="Pfam" id="PF05699">
    <property type="entry name" value="Dimer_Tnp_hAT"/>
    <property type="match status" value="1"/>
</dbReference>
<gene>
    <name evidence="3" type="ORF">LTRI10_LOCUS18364</name>
</gene>
<protein>
    <recommendedName>
        <fullName evidence="5">Transposase</fullName>
    </recommendedName>
</protein>
<evidence type="ECO:0000259" key="1">
    <source>
        <dbReference type="Pfam" id="PF05699"/>
    </source>
</evidence>
<evidence type="ECO:0000259" key="2">
    <source>
        <dbReference type="Pfam" id="PF14372"/>
    </source>
</evidence>
<evidence type="ECO:0008006" key="5">
    <source>
        <dbReference type="Google" id="ProtNLM"/>
    </source>
</evidence>
<proteinExistence type="predicted"/>
<dbReference type="PANTHER" id="PTHR23272">
    <property type="entry name" value="BED FINGER-RELATED"/>
    <property type="match status" value="1"/>
</dbReference>
<dbReference type="InterPro" id="IPR012337">
    <property type="entry name" value="RNaseH-like_sf"/>
</dbReference>
<dbReference type="SUPFAM" id="SSF53098">
    <property type="entry name" value="Ribonuclease H-like"/>
    <property type="match status" value="1"/>
</dbReference>
<dbReference type="InterPro" id="IPR025525">
    <property type="entry name" value="hAT-like_transposase_RNase-H"/>
</dbReference>
<evidence type="ECO:0000313" key="4">
    <source>
        <dbReference type="Proteomes" id="UP001497516"/>
    </source>
</evidence>
<organism evidence="3 4">
    <name type="scientific">Linum trigynum</name>
    <dbReference type="NCBI Taxonomy" id="586398"/>
    <lineage>
        <taxon>Eukaryota</taxon>
        <taxon>Viridiplantae</taxon>
        <taxon>Streptophyta</taxon>
        <taxon>Embryophyta</taxon>
        <taxon>Tracheophyta</taxon>
        <taxon>Spermatophyta</taxon>
        <taxon>Magnoliopsida</taxon>
        <taxon>eudicotyledons</taxon>
        <taxon>Gunneridae</taxon>
        <taxon>Pentapetalae</taxon>
        <taxon>rosids</taxon>
        <taxon>fabids</taxon>
        <taxon>Malpighiales</taxon>
        <taxon>Linaceae</taxon>
        <taxon>Linum</taxon>
    </lineage>
</organism>
<dbReference type="Proteomes" id="UP001497516">
    <property type="component" value="Chromosome 3"/>
</dbReference>
<dbReference type="EMBL" id="OZ034816">
    <property type="protein sequence ID" value="CAL1376647.1"/>
    <property type="molecule type" value="Genomic_DNA"/>
</dbReference>
<sequence length="199" mass="22843">MASKMKMKYEKYWGDVDKMNKLLYISTVMDPRYKMGFVDFALKRVYPEGGKGARMPEDVRKATFALFAHYEQHWKLKQSKNASTSLAPIVEEGDGDKLDVLAEYKKHREQMVGVVNKSELEKYLHEEDELMVLKFDVLGWWKVNILRFPALSMMAKNVLAVPISIVASEYAFSAGGRILDDFRSSLTPKIGDFSRNNTV</sequence>
<name>A0AAV2DSX4_9ROSI</name>
<dbReference type="GO" id="GO:0046983">
    <property type="term" value="F:protein dimerization activity"/>
    <property type="evidence" value="ECO:0007669"/>
    <property type="project" value="InterPro"/>
</dbReference>
<dbReference type="InterPro" id="IPR008906">
    <property type="entry name" value="HATC_C_dom"/>
</dbReference>
<dbReference type="PANTHER" id="PTHR23272:SF184">
    <property type="entry name" value="OS03G0311250 PROTEIN"/>
    <property type="match status" value="1"/>
</dbReference>
<reference evidence="3 4" key="1">
    <citation type="submission" date="2024-04" db="EMBL/GenBank/DDBJ databases">
        <authorList>
            <person name="Fracassetti M."/>
        </authorList>
    </citation>
    <scope>NUCLEOTIDE SEQUENCE [LARGE SCALE GENOMIC DNA]</scope>
</reference>
<accession>A0AAV2DSX4</accession>